<dbReference type="PANTHER" id="PTHR48022:SF14">
    <property type="entry name" value="MAJOR FACILITATOR SUPERFAMILY (MFS) PROFILE DOMAIN-CONTAINING PROTEIN-RELATED"/>
    <property type="match status" value="1"/>
</dbReference>
<reference evidence="11 12" key="1">
    <citation type="submission" date="2018-11" db="EMBL/GenBank/DDBJ databases">
        <title>Genome sequence of Saitozyma podzolica DSM 27192.</title>
        <authorList>
            <person name="Aliyu H."/>
            <person name="Gorte O."/>
            <person name="Ochsenreither K."/>
        </authorList>
    </citation>
    <scope>NUCLEOTIDE SEQUENCE [LARGE SCALE GENOMIC DNA]</scope>
    <source>
        <strain evidence="11 12">DSM 27192</strain>
    </source>
</reference>
<feature type="transmembrane region" description="Helical" evidence="9">
    <location>
        <begin position="158"/>
        <end position="178"/>
    </location>
</feature>
<dbReference type="GO" id="GO:0005351">
    <property type="term" value="F:carbohydrate:proton symporter activity"/>
    <property type="evidence" value="ECO:0007669"/>
    <property type="project" value="TreeGrafter"/>
</dbReference>
<feature type="transmembrane region" description="Helical" evidence="9">
    <location>
        <begin position="426"/>
        <end position="445"/>
    </location>
</feature>
<dbReference type="OrthoDB" id="8120565at2759"/>
<protein>
    <recommendedName>
        <fullName evidence="10">Major facilitator superfamily (MFS) profile domain-containing protein</fullName>
    </recommendedName>
</protein>
<evidence type="ECO:0000256" key="2">
    <source>
        <dbReference type="ARBA" id="ARBA00010992"/>
    </source>
</evidence>
<evidence type="ECO:0000259" key="10">
    <source>
        <dbReference type="PROSITE" id="PS50850"/>
    </source>
</evidence>
<feature type="transmembrane region" description="Helical" evidence="9">
    <location>
        <begin position="222"/>
        <end position="242"/>
    </location>
</feature>
<comment type="subcellular location">
    <subcellularLocation>
        <location evidence="1">Membrane</location>
        <topology evidence="1">Multi-pass membrane protein</topology>
    </subcellularLocation>
</comment>
<dbReference type="Pfam" id="PF00083">
    <property type="entry name" value="Sugar_tr"/>
    <property type="match status" value="1"/>
</dbReference>
<comment type="caution">
    <text evidence="11">The sequence shown here is derived from an EMBL/GenBank/DDBJ whole genome shotgun (WGS) entry which is preliminary data.</text>
</comment>
<dbReference type="PANTHER" id="PTHR48022">
    <property type="entry name" value="PLASTIDIC GLUCOSE TRANSPORTER 4"/>
    <property type="match status" value="1"/>
</dbReference>
<feature type="transmembrane region" description="Helical" evidence="9">
    <location>
        <begin position="190"/>
        <end position="210"/>
    </location>
</feature>
<evidence type="ECO:0000256" key="1">
    <source>
        <dbReference type="ARBA" id="ARBA00004141"/>
    </source>
</evidence>
<comment type="catalytic activity">
    <reaction evidence="7">
        <text>myo-inositol(out) + H(+)(out) = myo-inositol(in) + H(+)(in)</text>
        <dbReference type="Rhea" id="RHEA:60364"/>
        <dbReference type="ChEBI" id="CHEBI:15378"/>
        <dbReference type="ChEBI" id="CHEBI:17268"/>
    </reaction>
</comment>
<comment type="similarity">
    <text evidence="2 8">Belongs to the major facilitator superfamily. Sugar transporter (TC 2.A.1.1) family.</text>
</comment>
<dbReference type="InterPro" id="IPR020846">
    <property type="entry name" value="MFS_dom"/>
</dbReference>
<feature type="transmembrane region" description="Helical" evidence="9">
    <location>
        <begin position="395"/>
        <end position="414"/>
    </location>
</feature>
<dbReference type="PROSITE" id="PS50850">
    <property type="entry name" value="MFS"/>
    <property type="match status" value="1"/>
</dbReference>
<evidence type="ECO:0000256" key="8">
    <source>
        <dbReference type="RuleBase" id="RU003346"/>
    </source>
</evidence>
<feature type="transmembrane region" description="Helical" evidence="9">
    <location>
        <begin position="329"/>
        <end position="349"/>
    </location>
</feature>
<evidence type="ECO:0000313" key="11">
    <source>
        <dbReference type="EMBL" id="RSH94927.1"/>
    </source>
</evidence>
<dbReference type="PRINTS" id="PR00171">
    <property type="entry name" value="SUGRTRNSPORT"/>
</dbReference>
<keyword evidence="6 9" id="KW-0472">Membrane</keyword>
<sequence length="576" mass="63128">MGRTHPPTRDEIPSLESFGIELHPDTPRYVQDVQLLADSLGGNGLKDVFANWIVFAAAFSACMGGLLFGFDQGILSIVYTMPQFLQTFPEIDGNNPGAGLKKGVMTGLLELGAFIGALQSGFLADRYSRKKTIAIGSVWFIVGSVLQASASSYAQLTIGRFIGGIGIGVLSSTAPMYISEISPPNVRGAFLVLEGASIVIGIVIMFYITYGTRYIESTWCFRLPFTVQIVPCAALLVGLYLLPYSPRWQVQVGRDAEALHSLARLRNLPLTDPRLQAEWIMVRADAIEAREVIVNKHPSLQDGSFGSELKLEVASWVDMFGPGILRKTMIGVMLMVFQQFQGINALIYYSPTLFQQLGLDTQMQIDMSGVLNIIQMIGTCSAFFFLDKVGRRPPLIIGSIGNTCSHFIVAGLIGKYNGQWNDHPQAAWAGVGFIFAFMFFFGIGWSPVPWAMPAEVHSSSRRAKGVAITTCCNWFFNFIIGLITPPMIEGIGFGTFIFFGAFSILSLIWTLLFCPETKGKTLEEMDAIFNTQAAHDELEAKHEIVSYMCRQAAGSTAATDEKASDKINPESWVENA</sequence>
<keyword evidence="3 8" id="KW-0813">Transport</keyword>
<accession>A0A427YV09</accession>
<dbReference type="InterPro" id="IPR036259">
    <property type="entry name" value="MFS_trans_sf"/>
</dbReference>
<feature type="transmembrane region" description="Helical" evidence="9">
    <location>
        <begin position="466"/>
        <end position="484"/>
    </location>
</feature>
<evidence type="ECO:0000256" key="4">
    <source>
        <dbReference type="ARBA" id="ARBA00022692"/>
    </source>
</evidence>
<dbReference type="Gene3D" id="1.20.1250.20">
    <property type="entry name" value="MFS general substrate transporter like domains"/>
    <property type="match status" value="1"/>
</dbReference>
<dbReference type="GO" id="GO:0016020">
    <property type="term" value="C:membrane"/>
    <property type="evidence" value="ECO:0007669"/>
    <property type="project" value="UniProtKB-SubCell"/>
</dbReference>
<dbReference type="PROSITE" id="PS00216">
    <property type="entry name" value="SUGAR_TRANSPORT_1"/>
    <property type="match status" value="1"/>
</dbReference>
<dbReference type="PROSITE" id="PS00217">
    <property type="entry name" value="SUGAR_TRANSPORT_2"/>
    <property type="match status" value="1"/>
</dbReference>
<name>A0A427YV09_9TREE</name>
<proteinExistence type="inferred from homology"/>
<evidence type="ECO:0000256" key="6">
    <source>
        <dbReference type="ARBA" id="ARBA00023136"/>
    </source>
</evidence>
<dbReference type="FunFam" id="1.20.1250.20:FF:000026">
    <property type="entry name" value="MFS quinate transporter QutD"/>
    <property type="match status" value="1"/>
</dbReference>
<evidence type="ECO:0000256" key="3">
    <source>
        <dbReference type="ARBA" id="ARBA00022448"/>
    </source>
</evidence>
<evidence type="ECO:0000256" key="5">
    <source>
        <dbReference type="ARBA" id="ARBA00022989"/>
    </source>
</evidence>
<dbReference type="InterPro" id="IPR005828">
    <property type="entry name" value="MFS_sugar_transport-like"/>
</dbReference>
<dbReference type="InterPro" id="IPR005829">
    <property type="entry name" value="Sugar_transporter_CS"/>
</dbReference>
<dbReference type="SUPFAM" id="SSF103473">
    <property type="entry name" value="MFS general substrate transporter"/>
    <property type="match status" value="1"/>
</dbReference>
<feature type="domain" description="Major facilitator superfamily (MFS) profile" evidence="10">
    <location>
        <begin position="57"/>
        <end position="518"/>
    </location>
</feature>
<dbReference type="InterPro" id="IPR003663">
    <property type="entry name" value="Sugar/inositol_transpt"/>
</dbReference>
<evidence type="ECO:0000313" key="12">
    <source>
        <dbReference type="Proteomes" id="UP000279259"/>
    </source>
</evidence>
<dbReference type="EMBL" id="RSCD01000001">
    <property type="protein sequence ID" value="RSH94927.1"/>
    <property type="molecule type" value="Genomic_DNA"/>
</dbReference>
<organism evidence="11 12">
    <name type="scientific">Saitozyma podzolica</name>
    <dbReference type="NCBI Taxonomy" id="1890683"/>
    <lineage>
        <taxon>Eukaryota</taxon>
        <taxon>Fungi</taxon>
        <taxon>Dikarya</taxon>
        <taxon>Basidiomycota</taxon>
        <taxon>Agaricomycotina</taxon>
        <taxon>Tremellomycetes</taxon>
        <taxon>Tremellales</taxon>
        <taxon>Trimorphomycetaceae</taxon>
        <taxon>Saitozyma</taxon>
    </lineage>
</organism>
<dbReference type="NCBIfam" id="TIGR00879">
    <property type="entry name" value="SP"/>
    <property type="match status" value="1"/>
</dbReference>
<feature type="transmembrane region" description="Helical" evidence="9">
    <location>
        <begin position="490"/>
        <end position="514"/>
    </location>
</feature>
<keyword evidence="12" id="KW-1185">Reference proteome</keyword>
<feature type="transmembrane region" description="Helical" evidence="9">
    <location>
        <begin position="49"/>
        <end position="70"/>
    </location>
</feature>
<dbReference type="AlphaFoldDB" id="A0A427YV09"/>
<dbReference type="InterPro" id="IPR050360">
    <property type="entry name" value="MFS_Sugar_Transporters"/>
</dbReference>
<feature type="transmembrane region" description="Helical" evidence="9">
    <location>
        <begin position="133"/>
        <end position="152"/>
    </location>
</feature>
<dbReference type="Proteomes" id="UP000279259">
    <property type="component" value="Unassembled WGS sequence"/>
</dbReference>
<keyword evidence="4 9" id="KW-0812">Transmembrane</keyword>
<evidence type="ECO:0000256" key="9">
    <source>
        <dbReference type="SAM" id="Phobius"/>
    </source>
</evidence>
<evidence type="ECO:0000256" key="7">
    <source>
        <dbReference type="ARBA" id="ARBA00049119"/>
    </source>
</evidence>
<keyword evidence="5 9" id="KW-1133">Transmembrane helix</keyword>
<feature type="transmembrane region" description="Helical" evidence="9">
    <location>
        <begin position="369"/>
        <end position="386"/>
    </location>
</feature>
<gene>
    <name evidence="11" type="ORF">EHS25_000011</name>
</gene>